<protein>
    <recommendedName>
        <fullName evidence="4">JmjC domain-containing protein</fullName>
    </recommendedName>
</protein>
<accession>A0A0D2LW03</accession>
<sequence length="657" mass="74749">MGTKPNSSKVLSQRPRPKRARKQRPKAQKKLLSHYREALPTLREKGNSAKNPIDIDAFYSLFEPSVIKEYVEKEDISFARDTAPIKTESTFDLHAFDADGSQISFKIKAHHPLFLERIKQFFDHATVDYVQGMPRRFTDRETSILSVITYETLSTLGPDAIQEMFSSKNIVVTGCPRDVKLKFDSYGLRTLTGSMSTQISITDFSTMVASGDDQEPCVPSVLSGVVQDLLDNAEDTESSKILNALDFPLWDGSRDRNAYATDMAAWDVTRSLHIFDPSALYPTGDVRWGLAGLKNSMTFLHIDPDGFHTENTIGTSSTNFYLDDGFCLNEVIDRTRYDFEIIALRPGDRIYMRPNTPHFVFGTENSICYGGHFYSTLTMQQTLSGVVHSFMLDKFLTNTTHQASRQLLRRILVFYLHGLMDKKISTEDFAWPHLPNLDKIGGLMSLLSLCVLVILGNVLDFRTYTASSLQQAQPLMEAEKWLMMTYDINGIPTNERLAMCYTRGAALHLFRWVRECCVIHGPEGSVVEDLPFRFLTQIGRAMIHYKKRAEENNLEGVTHCSLDFLTSQINNVMESYNDICKVWTDNSEQQPDSLELKDQSKYRIEWRAGWESSGSWSSNATDYKNDGCTIFDLTYFNAQTKRVQAEHCRMTSFFGPD</sequence>
<proteinExistence type="predicted"/>
<evidence type="ECO:0000313" key="3">
    <source>
        <dbReference type="Proteomes" id="UP000054270"/>
    </source>
</evidence>
<dbReference type="SUPFAM" id="SSF51197">
    <property type="entry name" value="Clavaminate synthase-like"/>
    <property type="match status" value="1"/>
</dbReference>
<reference evidence="3" key="1">
    <citation type="submission" date="2014-04" db="EMBL/GenBank/DDBJ databases">
        <title>Evolutionary Origins and Diversification of the Mycorrhizal Mutualists.</title>
        <authorList>
            <consortium name="DOE Joint Genome Institute"/>
            <consortium name="Mycorrhizal Genomics Consortium"/>
            <person name="Kohler A."/>
            <person name="Kuo A."/>
            <person name="Nagy L.G."/>
            <person name="Floudas D."/>
            <person name="Copeland A."/>
            <person name="Barry K.W."/>
            <person name="Cichocki N."/>
            <person name="Veneault-Fourrey C."/>
            <person name="LaButti K."/>
            <person name="Lindquist E.A."/>
            <person name="Lipzen A."/>
            <person name="Lundell T."/>
            <person name="Morin E."/>
            <person name="Murat C."/>
            <person name="Riley R."/>
            <person name="Ohm R."/>
            <person name="Sun H."/>
            <person name="Tunlid A."/>
            <person name="Henrissat B."/>
            <person name="Grigoriev I.V."/>
            <person name="Hibbett D.S."/>
            <person name="Martin F."/>
        </authorList>
    </citation>
    <scope>NUCLEOTIDE SEQUENCE [LARGE SCALE GENOMIC DNA]</scope>
    <source>
        <strain evidence="3">FD-334 SS-4</strain>
    </source>
</reference>
<dbReference type="EMBL" id="KN817656">
    <property type="protein sequence ID" value="KJA15033.1"/>
    <property type="molecule type" value="Genomic_DNA"/>
</dbReference>
<keyword evidence="3" id="KW-1185">Reference proteome</keyword>
<dbReference type="OMA" id="TENSICY"/>
<dbReference type="OrthoDB" id="3270451at2759"/>
<gene>
    <name evidence="2" type="ORF">HYPSUDRAFT_149642</name>
</gene>
<organism evidence="2 3">
    <name type="scientific">Hypholoma sublateritium (strain FD-334 SS-4)</name>
    <dbReference type="NCBI Taxonomy" id="945553"/>
    <lineage>
        <taxon>Eukaryota</taxon>
        <taxon>Fungi</taxon>
        <taxon>Dikarya</taxon>
        <taxon>Basidiomycota</taxon>
        <taxon>Agaricomycotina</taxon>
        <taxon>Agaricomycetes</taxon>
        <taxon>Agaricomycetidae</taxon>
        <taxon>Agaricales</taxon>
        <taxon>Agaricineae</taxon>
        <taxon>Strophariaceae</taxon>
        <taxon>Hypholoma</taxon>
    </lineage>
</organism>
<dbReference type="Proteomes" id="UP000054270">
    <property type="component" value="Unassembled WGS sequence"/>
</dbReference>
<evidence type="ECO:0000313" key="2">
    <source>
        <dbReference type="EMBL" id="KJA15033.1"/>
    </source>
</evidence>
<name>A0A0D2LW03_HYPSF</name>
<feature type="region of interest" description="Disordered" evidence="1">
    <location>
        <begin position="1"/>
        <end position="30"/>
    </location>
</feature>
<dbReference type="AlphaFoldDB" id="A0A0D2LW03"/>
<evidence type="ECO:0008006" key="4">
    <source>
        <dbReference type="Google" id="ProtNLM"/>
    </source>
</evidence>
<feature type="compositionally biased region" description="Polar residues" evidence="1">
    <location>
        <begin position="1"/>
        <end position="11"/>
    </location>
</feature>
<feature type="compositionally biased region" description="Basic residues" evidence="1">
    <location>
        <begin position="15"/>
        <end position="30"/>
    </location>
</feature>
<evidence type="ECO:0000256" key="1">
    <source>
        <dbReference type="SAM" id="MobiDB-lite"/>
    </source>
</evidence>